<dbReference type="EMBL" id="CP031152">
    <property type="protein sequence ID" value="AXG08339.1"/>
    <property type="molecule type" value="Genomic_DNA"/>
</dbReference>
<keyword evidence="2" id="KW-1185">Reference proteome</keyword>
<dbReference type="AlphaFoldDB" id="A0A345E817"/>
<evidence type="ECO:0000313" key="2">
    <source>
        <dbReference type="Proteomes" id="UP000253273"/>
    </source>
</evidence>
<gene>
    <name evidence="1" type="ORF">DU500_17860</name>
</gene>
<name>A0A345E817_9EURY</name>
<dbReference type="KEGG" id="haj:DU500_17860"/>
<dbReference type="Proteomes" id="UP000253273">
    <property type="component" value="Plasmid pCBA1113-02"/>
</dbReference>
<reference evidence="1 2" key="1">
    <citation type="submission" date="2018-07" db="EMBL/GenBank/DDBJ databases">
        <title>Genome sequences of Haloplanus sp. CBA1113.</title>
        <authorList>
            <person name="Kim Y.B."/>
            <person name="Roh S.W."/>
        </authorList>
    </citation>
    <scope>NUCLEOTIDE SEQUENCE [LARGE SCALE GENOMIC DNA]</scope>
    <source>
        <strain evidence="1 2">CBA1113</strain>
        <plasmid evidence="1 2">pCBA1113-02</plasmid>
    </source>
</reference>
<proteinExistence type="predicted"/>
<organism evidence="1 2">
    <name type="scientific">Haloplanus rubicundus</name>
    <dbReference type="NCBI Taxonomy" id="1547898"/>
    <lineage>
        <taxon>Archaea</taxon>
        <taxon>Methanobacteriati</taxon>
        <taxon>Methanobacteriota</taxon>
        <taxon>Stenosarchaea group</taxon>
        <taxon>Halobacteria</taxon>
        <taxon>Halobacteriales</taxon>
        <taxon>Haloferacaceae</taxon>
        <taxon>Haloplanus</taxon>
    </lineage>
</organism>
<geneLocation type="plasmid" evidence="1 2">
    <name>pCBA1113-02</name>
</geneLocation>
<evidence type="ECO:0000313" key="1">
    <source>
        <dbReference type="EMBL" id="AXG08339.1"/>
    </source>
</evidence>
<keyword evidence="1" id="KW-0614">Plasmid</keyword>
<protein>
    <submittedName>
        <fullName evidence="1">Zinc-ribbon domain-containing protein</fullName>
    </submittedName>
</protein>
<sequence length="65" mass="7538">MLIRFPHLFQTMSLFKKAGKTFEEAKQTFVEGEEAEYVCQSCEEPVADNYEYCPHCGEETVEPIE</sequence>
<accession>A0A345E817</accession>